<dbReference type="PRINTS" id="PR00032">
    <property type="entry name" value="HTHARAC"/>
</dbReference>
<dbReference type="GO" id="GO:0043565">
    <property type="term" value="F:sequence-specific DNA binding"/>
    <property type="evidence" value="ECO:0007669"/>
    <property type="project" value="InterPro"/>
</dbReference>
<evidence type="ECO:0000313" key="6">
    <source>
        <dbReference type="Proteomes" id="UP000069771"/>
    </source>
</evidence>
<dbReference type="AlphaFoldDB" id="A0A140DYJ8"/>
<dbReference type="SMART" id="SM00342">
    <property type="entry name" value="HTH_ARAC"/>
    <property type="match status" value="1"/>
</dbReference>
<dbReference type="GO" id="GO:0003700">
    <property type="term" value="F:DNA-binding transcription factor activity"/>
    <property type="evidence" value="ECO:0007669"/>
    <property type="project" value="InterPro"/>
</dbReference>
<keyword evidence="6" id="KW-1185">Reference proteome</keyword>
<feature type="domain" description="HTH araC/xylS-type" evidence="4">
    <location>
        <begin position="180"/>
        <end position="278"/>
    </location>
</feature>
<dbReference type="SUPFAM" id="SSF46689">
    <property type="entry name" value="Homeodomain-like"/>
    <property type="match status" value="2"/>
</dbReference>
<gene>
    <name evidence="5" type="ORF">AALO17_25910</name>
</gene>
<evidence type="ECO:0000259" key="4">
    <source>
        <dbReference type="PROSITE" id="PS01124"/>
    </source>
</evidence>
<protein>
    <submittedName>
        <fullName evidence="5">AraC family transcriptional regulator</fullName>
    </submittedName>
</protein>
<dbReference type="PANTHER" id="PTHR43280">
    <property type="entry name" value="ARAC-FAMILY TRANSCRIPTIONAL REGULATOR"/>
    <property type="match status" value="1"/>
</dbReference>
<dbReference type="PROSITE" id="PS00041">
    <property type="entry name" value="HTH_ARAC_FAMILY_1"/>
    <property type="match status" value="1"/>
</dbReference>
<keyword evidence="2" id="KW-0238">DNA-binding</keyword>
<proteinExistence type="predicted"/>
<evidence type="ECO:0000256" key="3">
    <source>
        <dbReference type="ARBA" id="ARBA00023163"/>
    </source>
</evidence>
<dbReference type="InterPro" id="IPR009057">
    <property type="entry name" value="Homeodomain-like_sf"/>
</dbReference>
<dbReference type="SUPFAM" id="SSF51215">
    <property type="entry name" value="Regulatory protein AraC"/>
    <property type="match status" value="1"/>
</dbReference>
<dbReference type="PANTHER" id="PTHR43280:SF30">
    <property type="entry name" value="MMSAB OPERON REGULATORY PROTEIN"/>
    <property type="match status" value="1"/>
</dbReference>
<keyword evidence="3" id="KW-0804">Transcription</keyword>
<dbReference type="InterPro" id="IPR003313">
    <property type="entry name" value="AraC-bd"/>
</dbReference>
<dbReference type="CDD" id="cd06986">
    <property type="entry name" value="cupin_MmsR-like_N"/>
    <property type="match status" value="1"/>
</dbReference>
<reference evidence="5 6" key="1">
    <citation type="journal article" date="2016" name="Gut Pathog.">
        <title>Whole genome sequencing of "Faecalibaculum rodentium" ALO17, isolated from C57BL/6J laboratory mouse feces.</title>
        <authorList>
            <person name="Lim S."/>
            <person name="Chang D.H."/>
            <person name="Ahn S."/>
            <person name="Kim B.C."/>
        </authorList>
    </citation>
    <scope>NUCLEOTIDE SEQUENCE [LARGE SCALE GENOMIC DNA]</scope>
    <source>
        <strain evidence="5 6">Alo17</strain>
    </source>
</reference>
<dbReference type="GeneID" id="78479081"/>
<dbReference type="InterPro" id="IPR020449">
    <property type="entry name" value="Tscrpt_reg_AraC-type_HTH"/>
</dbReference>
<evidence type="ECO:0000313" key="5">
    <source>
        <dbReference type="EMBL" id="AMK55725.1"/>
    </source>
</evidence>
<dbReference type="STRING" id="1702221.AALO17_25910"/>
<dbReference type="PROSITE" id="PS01124">
    <property type="entry name" value="HTH_ARAC_FAMILY_2"/>
    <property type="match status" value="1"/>
</dbReference>
<dbReference type="InterPro" id="IPR018060">
    <property type="entry name" value="HTH_AraC"/>
</dbReference>
<organism evidence="5 6">
    <name type="scientific">Faecalibaculum rodentium</name>
    <dbReference type="NCBI Taxonomy" id="1702221"/>
    <lineage>
        <taxon>Bacteria</taxon>
        <taxon>Bacillati</taxon>
        <taxon>Bacillota</taxon>
        <taxon>Erysipelotrichia</taxon>
        <taxon>Erysipelotrichales</taxon>
        <taxon>Erysipelotrichaceae</taxon>
        <taxon>Faecalibaculum</taxon>
    </lineage>
</organism>
<dbReference type="EMBL" id="CP011391">
    <property type="protein sequence ID" value="AMK55725.1"/>
    <property type="molecule type" value="Genomic_DNA"/>
</dbReference>
<dbReference type="Pfam" id="PF12833">
    <property type="entry name" value="HTH_18"/>
    <property type="match status" value="1"/>
</dbReference>
<dbReference type="RefSeq" id="WP_067559705.1">
    <property type="nucleotide sequence ID" value="NZ_CAMTBT010000024.1"/>
</dbReference>
<keyword evidence="1" id="KW-0805">Transcription regulation</keyword>
<dbReference type="Pfam" id="PF02311">
    <property type="entry name" value="AraC_binding"/>
    <property type="match status" value="1"/>
</dbReference>
<accession>A0A140DYJ8</accession>
<dbReference type="InterPro" id="IPR037923">
    <property type="entry name" value="HTH-like"/>
</dbReference>
<dbReference type="PATRIC" id="fig|1702221.3.peg.2521"/>
<dbReference type="KEGG" id="fro:AALO17_25910"/>
<dbReference type="Proteomes" id="UP000069771">
    <property type="component" value="Chromosome"/>
</dbReference>
<sequence>MNDVEFSIFRNENYIDLNMYQCGREKCKPGHIFGPAARNHYLFHYVLEGRGTLMAAGTDDLTNTFEISAGQGFLLFPGQISTYIADARQPWTYCWIEFDGLQVKEALDRTQMTMDDPVYRSHTPQQRELMVQEMLYLIQHMKEPTLHLIGHLFLFFSAFVESTRRWQPRKSAKMADFYIREAITFIEQNYTRDFSIEDIAATLGIDRGYFGKLFKRATGQSPQQFLIQYRLIKAANLLKTTELSIREVANSVGYENQLHFSRAFRKMYEMSPREYKKTLLTDSRSV</sequence>
<dbReference type="OrthoDB" id="9813413at2"/>
<evidence type="ECO:0000256" key="2">
    <source>
        <dbReference type="ARBA" id="ARBA00023125"/>
    </source>
</evidence>
<evidence type="ECO:0000256" key="1">
    <source>
        <dbReference type="ARBA" id="ARBA00023015"/>
    </source>
</evidence>
<dbReference type="InterPro" id="IPR018062">
    <property type="entry name" value="HTH_AraC-typ_CS"/>
</dbReference>
<dbReference type="Gene3D" id="1.10.10.60">
    <property type="entry name" value="Homeodomain-like"/>
    <property type="match status" value="2"/>
</dbReference>
<name>A0A140DYJ8_9FIRM</name>